<sequence>MKTHLHDRKIVSVQFDTPKTQVIISNRSPIPETVSQKVKLISCNRRIKRRGHTTSNSIATSTTQYLQEKNERLETNRNSTVQMTARENMTSNSRMQIVILEAVMNHTVRTTNSTFPFFRATVIQLILEEIIRRETNP</sequence>
<dbReference type="AlphaFoldDB" id="A0AAE0S1U6"/>
<dbReference type="EMBL" id="JAEAOA010001314">
    <property type="protein sequence ID" value="KAK3583736.1"/>
    <property type="molecule type" value="Genomic_DNA"/>
</dbReference>
<protein>
    <submittedName>
        <fullName evidence="1">Uncharacterized protein</fullName>
    </submittedName>
</protein>
<proteinExistence type="predicted"/>
<reference evidence="1" key="3">
    <citation type="submission" date="2023-05" db="EMBL/GenBank/DDBJ databases">
        <authorList>
            <person name="Smith C.H."/>
        </authorList>
    </citation>
    <scope>NUCLEOTIDE SEQUENCE</scope>
    <source>
        <strain evidence="1">CHS0354</strain>
        <tissue evidence="1">Mantle</tissue>
    </source>
</reference>
<dbReference type="Proteomes" id="UP001195483">
    <property type="component" value="Unassembled WGS sequence"/>
</dbReference>
<accession>A0AAE0S1U6</accession>
<evidence type="ECO:0000313" key="1">
    <source>
        <dbReference type="EMBL" id="KAK3583736.1"/>
    </source>
</evidence>
<keyword evidence="2" id="KW-1185">Reference proteome</keyword>
<evidence type="ECO:0000313" key="2">
    <source>
        <dbReference type="Proteomes" id="UP001195483"/>
    </source>
</evidence>
<comment type="caution">
    <text evidence="1">The sequence shown here is derived from an EMBL/GenBank/DDBJ whole genome shotgun (WGS) entry which is preliminary data.</text>
</comment>
<reference evidence="1" key="1">
    <citation type="journal article" date="2021" name="Genome Biol. Evol.">
        <title>A High-Quality Reference Genome for a Parasitic Bivalve with Doubly Uniparental Inheritance (Bivalvia: Unionida).</title>
        <authorList>
            <person name="Smith C.H."/>
        </authorList>
    </citation>
    <scope>NUCLEOTIDE SEQUENCE</scope>
    <source>
        <strain evidence="1">CHS0354</strain>
    </source>
</reference>
<organism evidence="1 2">
    <name type="scientific">Potamilus streckersoni</name>
    <dbReference type="NCBI Taxonomy" id="2493646"/>
    <lineage>
        <taxon>Eukaryota</taxon>
        <taxon>Metazoa</taxon>
        <taxon>Spiralia</taxon>
        <taxon>Lophotrochozoa</taxon>
        <taxon>Mollusca</taxon>
        <taxon>Bivalvia</taxon>
        <taxon>Autobranchia</taxon>
        <taxon>Heteroconchia</taxon>
        <taxon>Palaeoheterodonta</taxon>
        <taxon>Unionida</taxon>
        <taxon>Unionoidea</taxon>
        <taxon>Unionidae</taxon>
        <taxon>Ambleminae</taxon>
        <taxon>Lampsilini</taxon>
        <taxon>Potamilus</taxon>
    </lineage>
</organism>
<reference evidence="1" key="2">
    <citation type="journal article" date="2021" name="Genome Biol. Evol.">
        <title>Developing a high-quality reference genome for a parasitic bivalve with doubly uniparental inheritance (Bivalvia: Unionida).</title>
        <authorList>
            <person name="Smith C.H."/>
        </authorList>
    </citation>
    <scope>NUCLEOTIDE SEQUENCE</scope>
    <source>
        <strain evidence="1">CHS0354</strain>
        <tissue evidence="1">Mantle</tissue>
    </source>
</reference>
<name>A0AAE0S1U6_9BIVA</name>
<gene>
    <name evidence="1" type="ORF">CHS0354_021491</name>
</gene>